<reference evidence="1" key="1">
    <citation type="submission" date="2023-07" db="EMBL/GenBank/DDBJ databases">
        <title>Chromosome-level genome assembly of Artemia franciscana.</title>
        <authorList>
            <person name="Jo E."/>
        </authorList>
    </citation>
    <scope>NUCLEOTIDE SEQUENCE</scope>
    <source>
        <tissue evidence="1">Whole body</tissue>
    </source>
</reference>
<comment type="caution">
    <text evidence="1">The sequence shown here is derived from an EMBL/GenBank/DDBJ whole genome shotgun (WGS) entry which is preliminary data.</text>
</comment>
<keyword evidence="2" id="KW-1185">Reference proteome</keyword>
<evidence type="ECO:0000313" key="1">
    <source>
        <dbReference type="EMBL" id="KAK2708938.1"/>
    </source>
</evidence>
<name>A0AA88HCM9_ARTSF</name>
<sequence>MFIYDYNSDDCERLKEVANLGHPALHYEESIVSADPPLEDIPTPEGDLFFAGSQMELLMEAIGDLTLVVTGGKIAAAGELAISTMILDPI</sequence>
<protein>
    <submittedName>
        <fullName evidence="1">Uncharacterized protein</fullName>
    </submittedName>
</protein>
<organism evidence="1 2">
    <name type="scientific">Artemia franciscana</name>
    <name type="common">Brine shrimp</name>
    <name type="synonym">Artemia sanfranciscana</name>
    <dbReference type="NCBI Taxonomy" id="6661"/>
    <lineage>
        <taxon>Eukaryota</taxon>
        <taxon>Metazoa</taxon>
        <taxon>Ecdysozoa</taxon>
        <taxon>Arthropoda</taxon>
        <taxon>Crustacea</taxon>
        <taxon>Branchiopoda</taxon>
        <taxon>Anostraca</taxon>
        <taxon>Artemiidae</taxon>
        <taxon>Artemia</taxon>
    </lineage>
</organism>
<dbReference type="EMBL" id="JAVRJZ010000018">
    <property type="protein sequence ID" value="KAK2708938.1"/>
    <property type="molecule type" value="Genomic_DNA"/>
</dbReference>
<gene>
    <name evidence="1" type="ORF">QYM36_014534</name>
</gene>
<dbReference type="Proteomes" id="UP001187531">
    <property type="component" value="Unassembled WGS sequence"/>
</dbReference>
<evidence type="ECO:0000313" key="2">
    <source>
        <dbReference type="Proteomes" id="UP001187531"/>
    </source>
</evidence>
<proteinExistence type="predicted"/>
<dbReference type="AlphaFoldDB" id="A0AA88HCM9"/>
<accession>A0AA88HCM9</accession>